<evidence type="ECO:0000256" key="1">
    <source>
        <dbReference type="SAM" id="MobiDB-lite"/>
    </source>
</evidence>
<name>A0A6I1GIP1_9BIFI</name>
<accession>A0A6I1GIP1</accession>
<feature type="transmembrane region" description="Helical" evidence="2">
    <location>
        <begin position="56"/>
        <end position="76"/>
    </location>
</feature>
<keyword evidence="2" id="KW-0472">Membrane</keyword>
<sequence length="424" mass="43179">MADKKQRSRFSIRGGKLSRGNGMPGTIAPLRRRAKSSRNRSGEADSAARPRVAKSVGVLLAAMLLAVGAVGGFLLARPPVPGTMVSSTQPKTVSVPVSSFDDERDVTLRVTSSASQTITSPVSGTITSLSCTPGSAINSGTAPISIDLMPKIALATTVPPFRTLTPNTRGDDVAALNTELRRLGYQAPQGNAVTWDTIAAYNALAHTVNAPELTAAAGWTIDPAAIVWLPAASATSSQCLARVGQTVTPGQELFSTKPVVTAAAIQPDANAAAGDRIMTIAGVQFPVANGAKQITDAKALAAIPASAEFAEASATGAQHSQANGAAASGTQTAAPASDATTVTVTYPWRLTKPVSTMSVPPSALYDVTDTTACVTVAGKPRGVTIVASQLGRSMVSTRDGSTFRSVDVPPRSSASCAANASASR</sequence>
<organism evidence="3 4">
    <name type="scientific">Bifidobacterium leontopitheci</name>
    <dbReference type="NCBI Taxonomy" id="2650774"/>
    <lineage>
        <taxon>Bacteria</taxon>
        <taxon>Bacillati</taxon>
        <taxon>Actinomycetota</taxon>
        <taxon>Actinomycetes</taxon>
        <taxon>Bifidobacteriales</taxon>
        <taxon>Bifidobacteriaceae</taxon>
        <taxon>Bifidobacterium</taxon>
    </lineage>
</organism>
<feature type="region of interest" description="Disordered" evidence="1">
    <location>
        <begin position="1"/>
        <end position="48"/>
    </location>
</feature>
<protein>
    <submittedName>
        <fullName evidence="3">ABC transporter</fullName>
    </submittedName>
</protein>
<keyword evidence="2" id="KW-0812">Transmembrane</keyword>
<proteinExistence type="predicted"/>
<feature type="compositionally biased region" description="Basic residues" evidence="1">
    <location>
        <begin position="1"/>
        <end position="10"/>
    </location>
</feature>
<feature type="compositionally biased region" description="Low complexity" evidence="1">
    <location>
        <begin position="412"/>
        <end position="424"/>
    </location>
</feature>
<feature type="region of interest" description="Disordered" evidence="1">
    <location>
        <begin position="396"/>
        <end position="424"/>
    </location>
</feature>
<dbReference type="EMBL" id="WBVT01000010">
    <property type="protein sequence ID" value="KAB7790582.1"/>
    <property type="molecule type" value="Genomic_DNA"/>
</dbReference>
<reference evidence="3 4" key="1">
    <citation type="submission" date="2019-09" db="EMBL/GenBank/DDBJ databases">
        <title>Characterization of the phylogenetic diversity of two novel species belonging to the genus Bifidobacterium: Bifidobacterium cebidarum sp. nov. and Bifidobacterium leontopitheci sp. nov.</title>
        <authorList>
            <person name="Lugli G.A."/>
            <person name="Duranti S."/>
            <person name="Milani C."/>
            <person name="Turroni F."/>
            <person name="Ventura M."/>
        </authorList>
    </citation>
    <scope>NUCLEOTIDE SEQUENCE [LARGE SCALE GENOMIC DNA]</scope>
    <source>
        <strain evidence="3 4">LMG 31471</strain>
    </source>
</reference>
<gene>
    <name evidence="3" type="ORF">F7D09_0951</name>
</gene>
<comment type="caution">
    <text evidence="3">The sequence shown here is derived from an EMBL/GenBank/DDBJ whole genome shotgun (WGS) entry which is preliminary data.</text>
</comment>
<dbReference type="AlphaFoldDB" id="A0A6I1GIP1"/>
<keyword evidence="2" id="KW-1133">Transmembrane helix</keyword>
<dbReference type="Proteomes" id="UP000441772">
    <property type="component" value="Unassembled WGS sequence"/>
</dbReference>
<keyword evidence="4" id="KW-1185">Reference proteome</keyword>
<evidence type="ECO:0000313" key="4">
    <source>
        <dbReference type="Proteomes" id="UP000441772"/>
    </source>
</evidence>
<evidence type="ECO:0000256" key="2">
    <source>
        <dbReference type="SAM" id="Phobius"/>
    </source>
</evidence>
<evidence type="ECO:0000313" key="3">
    <source>
        <dbReference type="EMBL" id="KAB7790582.1"/>
    </source>
</evidence>